<evidence type="ECO:0000313" key="5">
    <source>
        <dbReference type="EnsemblMetazoa" id="XP_030843149"/>
    </source>
</evidence>
<dbReference type="PANTHER" id="PTHR15711">
    <property type="entry name" value="RAP GTPASE-ACTIVATING PROTEIN"/>
    <property type="match status" value="1"/>
</dbReference>
<feature type="domain" description="Rap-GAP" evidence="4">
    <location>
        <begin position="306"/>
        <end position="522"/>
    </location>
</feature>
<feature type="compositionally biased region" description="Basic and acidic residues" evidence="3">
    <location>
        <begin position="710"/>
        <end position="723"/>
    </location>
</feature>
<dbReference type="InterPro" id="IPR003109">
    <property type="entry name" value="GoLoco_motif"/>
</dbReference>
<dbReference type="RefSeq" id="XP_030843149.1">
    <property type="nucleotide sequence ID" value="XM_030987289.1"/>
</dbReference>
<organism evidence="5 6">
    <name type="scientific">Strongylocentrotus purpuratus</name>
    <name type="common">Purple sea urchin</name>
    <dbReference type="NCBI Taxonomy" id="7668"/>
    <lineage>
        <taxon>Eukaryota</taxon>
        <taxon>Metazoa</taxon>
        <taxon>Echinodermata</taxon>
        <taxon>Eleutherozoa</taxon>
        <taxon>Echinozoa</taxon>
        <taxon>Echinoidea</taxon>
        <taxon>Euechinoidea</taxon>
        <taxon>Echinacea</taxon>
        <taxon>Camarodonta</taxon>
        <taxon>Echinidea</taxon>
        <taxon>Strongylocentrotidae</taxon>
        <taxon>Strongylocentrotus</taxon>
    </lineage>
</organism>
<accession>A0A7M7SZQ3</accession>
<feature type="compositionally biased region" description="Basic and acidic residues" evidence="3">
    <location>
        <begin position="819"/>
        <end position="828"/>
    </location>
</feature>
<evidence type="ECO:0000259" key="4">
    <source>
        <dbReference type="PROSITE" id="PS50085"/>
    </source>
</evidence>
<feature type="compositionally biased region" description="Polar residues" evidence="3">
    <location>
        <begin position="829"/>
        <end position="838"/>
    </location>
</feature>
<protein>
    <recommendedName>
        <fullName evidence="4">Rap-GAP domain-containing protein</fullName>
    </recommendedName>
</protein>
<feature type="compositionally biased region" description="Low complexity" evidence="3">
    <location>
        <begin position="726"/>
        <end position="740"/>
    </location>
</feature>
<dbReference type="Gene3D" id="3.40.50.11210">
    <property type="entry name" value="Rap/Ran-GAP"/>
    <property type="match status" value="1"/>
</dbReference>
<sequence>MLRRLSVSIRRDRCRSGYGGDNLTPVRRKRTHSLPESSLRFRRREMEGQLYCEEHTPKEKPPVNGGVAVKKNDDELDFFAFLEKIQSDRLDEQRCSLPVVLQPSFSSPSPKPKVKAKKSNTDKIKELLKREGPYPSIVQPIDRGYWLDGTITLNAEDTRSEKDVDTSLDEEACSMVTSSSLNGSLSAAGDISPSPSCSSIPFPLQLEFDDSNQMYRRYFLGKEHFNYFAQDENLGPLILSVKHETIGGEDALRVVLRSKAGTIHDVLAVSTLGDSPIPARIAKTLCDRITTERYQPVLFPKGSELIVSYDEHSFVNKFKFGVVYQCVSQSTEEEMFGNRNSSPALDEFLEMLGEKVELKNFSGFRGGLDVNHGQTGTHSIYCKYHNNEIMFHVSTMLPYTEGDAQQLQRKRHIGNDIVAIIFQEENTPFIPDTIASNFLHAYIVVQAIQANSVETKYKVTITARNNVPPFGPSLPAPSIYKKGSELKEFLLCKLLNAEHACYKAQKFASIQARTRSALLDHLYHDLMSKNEDIFCAVAGDDIISPLQSSQGKGDYSPGGNRTLLKSFKNAFRGRTTSLESTGSGSSGTLPKNVNGNTLFVGTEGLPRASTDQVDSTSPATKQRSNSRSSQRSVSSFGSADKKEPKKKRDSVLSRSSHSSESINGSQESHKSSSNSLNSSPDINASSQQQRIYTRVSPSNSLDSFNSDEDAQLHHHDPHDHQDDSDTGTGSMSSSNKPSPMNPCICPEGKCSAAAEIEANLGQQLEAMREEIMRLSMEKKELLQQNVGWQQDLKKLKERELKHMADLTVANKELHRMKDHHRKVEDRLQKSLSTDASNC</sequence>
<dbReference type="OMA" id="WRCTSTE"/>
<dbReference type="SUPFAM" id="SSF111347">
    <property type="entry name" value="Rap/Ran-GAP"/>
    <property type="match status" value="1"/>
</dbReference>
<reference evidence="5" key="2">
    <citation type="submission" date="2021-01" db="UniProtKB">
        <authorList>
            <consortium name="EnsemblMetazoa"/>
        </authorList>
    </citation>
    <scope>IDENTIFICATION</scope>
</reference>
<dbReference type="Pfam" id="PF02145">
    <property type="entry name" value="Rap_GAP"/>
    <property type="match status" value="1"/>
</dbReference>
<dbReference type="EnsemblMetazoa" id="XM_030987289">
    <property type="protein sequence ID" value="XP_030843149"/>
    <property type="gene ID" value="LOC100889245"/>
</dbReference>
<dbReference type="GO" id="GO:0005737">
    <property type="term" value="C:cytoplasm"/>
    <property type="evidence" value="ECO:0000318"/>
    <property type="project" value="GO_Central"/>
</dbReference>
<dbReference type="Pfam" id="PF21022">
    <property type="entry name" value="Rap-GAP_dimer"/>
    <property type="match status" value="1"/>
</dbReference>
<feature type="compositionally biased region" description="Polar residues" evidence="3">
    <location>
        <begin position="684"/>
        <end position="704"/>
    </location>
</feature>
<evidence type="ECO:0000313" key="6">
    <source>
        <dbReference type="Proteomes" id="UP000007110"/>
    </source>
</evidence>
<evidence type="ECO:0000256" key="2">
    <source>
        <dbReference type="SAM" id="Coils"/>
    </source>
</evidence>
<dbReference type="GeneID" id="100889245"/>
<feature type="compositionally biased region" description="Low complexity" evidence="3">
    <location>
        <begin position="575"/>
        <end position="589"/>
    </location>
</feature>
<name>A0A7M7SZQ3_STRPU</name>
<dbReference type="InterPro" id="IPR050989">
    <property type="entry name" value="Rap1_Ran_GAP"/>
</dbReference>
<proteinExistence type="predicted"/>
<dbReference type="SMART" id="SM00390">
    <property type="entry name" value="GoLoco"/>
    <property type="match status" value="1"/>
</dbReference>
<dbReference type="AlphaFoldDB" id="A0A7M7SZQ3"/>
<evidence type="ECO:0000256" key="3">
    <source>
        <dbReference type="SAM" id="MobiDB-lite"/>
    </source>
</evidence>
<keyword evidence="2" id="KW-0175">Coiled coil</keyword>
<feature type="compositionally biased region" description="Low complexity" evidence="3">
    <location>
        <begin position="652"/>
        <end position="683"/>
    </location>
</feature>
<dbReference type="PROSITE" id="PS50877">
    <property type="entry name" value="GOLOCO"/>
    <property type="match status" value="1"/>
</dbReference>
<keyword evidence="1" id="KW-0343">GTPase activation</keyword>
<feature type="region of interest" description="Disordered" evidence="3">
    <location>
        <begin position="575"/>
        <end position="740"/>
    </location>
</feature>
<dbReference type="InterPro" id="IPR035974">
    <property type="entry name" value="Rap/Ran-GAP_sf"/>
</dbReference>
<feature type="region of interest" description="Disordered" evidence="3">
    <location>
        <begin position="819"/>
        <end position="838"/>
    </location>
</feature>
<evidence type="ECO:0000256" key="1">
    <source>
        <dbReference type="ARBA" id="ARBA00022468"/>
    </source>
</evidence>
<dbReference type="InParanoid" id="A0A7M7SZQ3"/>
<dbReference type="InterPro" id="IPR000331">
    <property type="entry name" value="Rap/Ran_GAP_dom"/>
</dbReference>
<dbReference type="GO" id="GO:0051056">
    <property type="term" value="P:regulation of small GTPase mediated signal transduction"/>
    <property type="evidence" value="ECO:0007669"/>
    <property type="project" value="InterPro"/>
</dbReference>
<dbReference type="PROSITE" id="PS50085">
    <property type="entry name" value="RAPGAP"/>
    <property type="match status" value="1"/>
</dbReference>
<feature type="compositionally biased region" description="Polar residues" evidence="3">
    <location>
        <begin position="609"/>
        <end position="622"/>
    </location>
</feature>
<feature type="coiled-coil region" evidence="2">
    <location>
        <begin position="757"/>
        <end position="798"/>
    </location>
</feature>
<reference evidence="6" key="1">
    <citation type="submission" date="2015-02" db="EMBL/GenBank/DDBJ databases">
        <title>Genome sequencing for Strongylocentrotus purpuratus.</title>
        <authorList>
            <person name="Murali S."/>
            <person name="Liu Y."/>
            <person name="Vee V."/>
            <person name="English A."/>
            <person name="Wang M."/>
            <person name="Skinner E."/>
            <person name="Han Y."/>
            <person name="Muzny D.M."/>
            <person name="Worley K.C."/>
            <person name="Gibbs R.A."/>
        </authorList>
    </citation>
    <scope>NUCLEOTIDE SEQUENCE</scope>
</reference>
<dbReference type="Proteomes" id="UP000007110">
    <property type="component" value="Unassembled WGS sequence"/>
</dbReference>
<dbReference type="KEGG" id="spu:100889245"/>
<feature type="compositionally biased region" description="Low complexity" evidence="3">
    <location>
        <begin position="623"/>
        <end position="638"/>
    </location>
</feature>
<dbReference type="OrthoDB" id="2499658at2759"/>
<dbReference type="GO" id="GO:0005096">
    <property type="term" value="F:GTPase activator activity"/>
    <property type="evidence" value="ECO:0000318"/>
    <property type="project" value="GO_Central"/>
</dbReference>
<dbReference type="PANTHER" id="PTHR15711:SF32">
    <property type="entry name" value="RAP GTPASE ACTIVATING PROTEIN 1, ISOFORM H"/>
    <property type="match status" value="1"/>
</dbReference>
<feature type="region of interest" description="Disordered" evidence="3">
    <location>
        <begin position="101"/>
        <end position="120"/>
    </location>
</feature>
<keyword evidence="6" id="KW-1185">Reference proteome</keyword>
<dbReference type="FunFam" id="3.40.50.11210:FF:000001">
    <property type="entry name" value="Ral GTPase-activating protein subunit alpha-1 isoform 1"/>
    <property type="match status" value="1"/>
</dbReference>